<keyword evidence="3" id="KW-1185">Reference proteome</keyword>
<dbReference type="Proteomes" id="UP001216510">
    <property type="component" value="Chromosome"/>
</dbReference>
<reference evidence="2 3" key="1">
    <citation type="submission" date="2023-02" db="EMBL/GenBank/DDBJ databases">
        <title>Gemone sequence of Telluria chitinolytica ACM 3522T.</title>
        <authorList>
            <person name="Frediansyah A."/>
            <person name="Miess H."/>
            <person name="Gross H."/>
        </authorList>
    </citation>
    <scope>NUCLEOTIDE SEQUENCE [LARGE SCALE GENOMIC DNA]</scope>
    <source>
        <strain evidence="2 3">ACM 3522</strain>
    </source>
</reference>
<dbReference type="PANTHER" id="PTHR34988">
    <property type="entry name" value="PROTEIN, PUTATIVE-RELATED"/>
    <property type="match status" value="1"/>
</dbReference>
<gene>
    <name evidence="2" type="ORF">PX653_02455</name>
</gene>
<evidence type="ECO:0000259" key="1">
    <source>
        <dbReference type="PROSITE" id="PS51742"/>
    </source>
</evidence>
<name>A0ABY8BD86_9BURK</name>
<dbReference type="Gene3D" id="3.30.1330.80">
    <property type="entry name" value="Hypothetical protein, similar to alpha- acetolactate decarboxylase, domain 2"/>
    <property type="match status" value="1"/>
</dbReference>
<organism evidence="2 3">
    <name type="scientific">Pseudoduganella chitinolytica</name>
    <dbReference type="NCBI Taxonomy" id="34070"/>
    <lineage>
        <taxon>Bacteria</taxon>
        <taxon>Pseudomonadati</taxon>
        <taxon>Pseudomonadota</taxon>
        <taxon>Betaproteobacteria</taxon>
        <taxon>Burkholderiales</taxon>
        <taxon>Oxalobacteraceae</taxon>
        <taxon>Telluria group</taxon>
        <taxon>Pseudoduganella</taxon>
    </lineage>
</organism>
<dbReference type="EMBL" id="CP119083">
    <property type="protein sequence ID" value="WEF33671.1"/>
    <property type="molecule type" value="Genomic_DNA"/>
</dbReference>
<dbReference type="CDD" id="cd11378">
    <property type="entry name" value="DUF296"/>
    <property type="match status" value="1"/>
</dbReference>
<dbReference type="Pfam" id="PF03479">
    <property type="entry name" value="PCC"/>
    <property type="match status" value="1"/>
</dbReference>
<proteinExistence type="predicted"/>
<dbReference type="PROSITE" id="PS51742">
    <property type="entry name" value="PPC"/>
    <property type="match status" value="1"/>
</dbReference>
<evidence type="ECO:0000313" key="3">
    <source>
        <dbReference type="Proteomes" id="UP001216510"/>
    </source>
</evidence>
<dbReference type="PANTHER" id="PTHR34988:SF1">
    <property type="entry name" value="DNA-BINDING PROTEIN"/>
    <property type="match status" value="1"/>
</dbReference>
<evidence type="ECO:0000313" key="2">
    <source>
        <dbReference type="EMBL" id="WEF33671.1"/>
    </source>
</evidence>
<dbReference type="RefSeq" id="WP_277416361.1">
    <property type="nucleotide sequence ID" value="NZ_CP119083.1"/>
</dbReference>
<keyword evidence="2" id="KW-0238">DNA-binding</keyword>
<dbReference type="GO" id="GO:0003677">
    <property type="term" value="F:DNA binding"/>
    <property type="evidence" value="ECO:0007669"/>
    <property type="project" value="UniProtKB-KW"/>
</dbReference>
<accession>A0ABY8BD86</accession>
<dbReference type="InterPro" id="IPR005175">
    <property type="entry name" value="PPC_dom"/>
</dbReference>
<protein>
    <submittedName>
        <fullName evidence="2">DNA-binding protein</fullName>
    </submittedName>
</protein>
<feature type="domain" description="PPC" evidence="1">
    <location>
        <begin position="1"/>
        <end position="128"/>
    </location>
</feature>
<dbReference type="SUPFAM" id="SSF117856">
    <property type="entry name" value="AF0104/ALDC/Ptd012-like"/>
    <property type="match status" value="1"/>
</dbReference>
<sequence>MQALPLRLAPGADLRATVENMLPDDTFAGFVLQGIGSLSVAQLRFAGNAAATRLQGDLEILTLAGTVGPDGAHLHMSVADAQGRVTGGHVAPGCIVRTTAELLMAVLPGHVFRRERDAATGYPELVIGVR</sequence>